<proteinExistence type="predicted"/>
<feature type="region of interest" description="Disordered" evidence="1">
    <location>
        <begin position="296"/>
        <end position="347"/>
    </location>
</feature>
<feature type="compositionally biased region" description="Basic and acidic residues" evidence="1">
    <location>
        <begin position="448"/>
        <end position="457"/>
    </location>
</feature>
<organism evidence="2 3">
    <name type="scientific">Boletus reticuloceps</name>
    <dbReference type="NCBI Taxonomy" id="495285"/>
    <lineage>
        <taxon>Eukaryota</taxon>
        <taxon>Fungi</taxon>
        <taxon>Dikarya</taxon>
        <taxon>Basidiomycota</taxon>
        <taxon>Agaricomycotina</taxon>
        <taxon>Agaricomycetes</taxon>
        <taxon>Agaricomycetidae</taxon>
        <taxon>Boletales</taxon>
        <taxon>Boletineae</taxon>
        <taxon>Boletaceae</taxon>
        <taxon>Boletoideae</taxon>
        <taxon>Boletus</taxon>
    </lineage>
</organism>
<evidence type="ECO:0000256" key="1">
    <source>
        <dbReference type="SAM" id="MobiDB-lite"/>
    </source>
</evidence>
<keyword evidence="3" id="KW-1185">Reference proteome</keyword>
<comment type="caution">
    <text evidence="2">The sequence shown here is derived from an EMBL/GenBank/DDBJ whole genome shotgun (WGS) entry which is preliminary data.</text>
</comment>
<sequence length="463" mass="51673">MKSKSTATGSKGSTKIYWDKGYAYRTDRFIEWCQDNPTKRVKLFSDSTQDAREEGRTRVQLNTAKKNTYMELARYIFEHDAELSAEWLAKPQPFVAATQRRHTALRTRYNEQVKRLGQTGAGLTFDELLRADRTKGLISEIAHDFPWFSVLHGWWRSNPTYNVAFSTADPDQDFVAQAAMAFKMQPDFPMVGDSASSLLQLTDPLPTSTTPGTSAATAATTSATAASTSTLPSHADVIGGNIDANLWGLNDIDLSNMLFEDLDMDFNFASPSTFVASLPTTSSATLPPAMSFPPPPATSFAAPLPTSLPAASEETDPKFRFSTDPTAGTSSGLSASKSSHKRARTVASDRFDARDMSTSIVTTMTAIREQQTAEHRVDRHEKKVAREERLADKKQQRDHEWNMLQQRREHDLLLLTHQKSLADTELRKMEVELEILKHRERANTSGRSHVEPERGEGDEFMTQ</sequence>
<feature type="compositionally biased region" description="Low complexity" evidence="1">
    <location>
        <begin position="326"/>
        <end position="337"/>
    </location>
</feature>
<evidence type="ECO:0000313" key="2">
    <source>
        <dbReference type="EMBL" id="KAG6377051.1"/>
    </source>
</evidence>
<accession>A0A8I2YRT9</accession>
<evidence type="ECO:0000313" key="3">
    <source>
        <dbReference type="Proteomes" id="UP000683000"/>
    </source>
</evidence>
<reference evidence="2" key="1">
    <citation type="submission" date="2021-03" db="EMBL/GenBank/DDBJ databases">
        <title>Evolutionary innovations through gain and loss of genes in the ectomycorrhizal Boletales.</title>
        <authorList>
            <person name="Wu G."/>
            <person name="Miyauchi S."/>
            <person name="Morin E."/>
            <person name="Yang Z.-L."/>
            <person name="Xu J."/>
            <person name="Martin F.M."/>
        </authorList>
    </citation>
    <scope>NUCLEOTIDE SEQUENCE</scope>
    <source>
        <strain evidence="2">BR01</strain>
    </source>
</reference>
<feature type="region of interest" description="Disordered" evidence="1">
    <location>
        <begin position="440"/>
        <end position="463"/>
    </location>
</feature>
<dbReference type="Proteomes" id="UP000683000">
    <property type="component" value="Unassembled WGS sequence"/>
</dbReference>
<dbReference type="EMBL" id="JAGFBS010000010">
    <property type="protein sequence ID" value="KAG6377051.1"/>
    <property type="molecule type" value="Genomic_DNA"/>
</dbReference>
<protein>
    <submittedName>
        <fullName evidence="2">Uncharacterized protein</fullName>
    </submittedName>
</protein>
<gene>
    <name evidence="2" type="ORF">JVT61DRAFT_1100</name>
</gene>
<dbReference type="OrthoDB" id="2685015at2759"/>
<feature type="compositionally biased region" description="Low complexity" evidence="1">
    <location>
        <begin position="298"/>
        <end position="312"/>
    </location>
</feature>
<dbReference type="AlphaFoldDB" id="A0A8I2YRT9"/>
<name>A0A8I2YRT9_9AGAM</name>